<dbReference type="Pfam" id="PF19263">
    <property type="entry name" value="DUF5906"/>
    <property type="match status" value="1"/>
</dbReference>
<dbReference type="InterPro" id="IPR051620">
    <property type="entry name" value="ORF904-like_C"/>
</dbReference>
<dbReference type="Gene3D" id="3.40.50.300">
    <property type="entry name" value="P-loop containing nucleotide triphosphate hydrolases"/>
    <property type="match status" value="1"/>
</dbReference>
<dbReference type="PANTHER" id="PTHR35372">
    <property type="entry name" value="ATP BINDING PROTEIN-RELATED"/>
    <property type="match status" value="1"/>
</dbReference>
<evidence type="ECO:0000259" key="3">
    <source>
        <dbReference type="Pfam" id="PF19263"/>
    </source>
</evidence>
<dbReference type="Proteomes" id="UP000054558">
    <property type="component" value="Unassembled WGS sequence"/>
</dbReference>
<sequence>MTSTGERLLRSAFEDGTRKDLTIQQYMKHVVRLFQGFKRQRDFTSFDWIKDADGIIKYFQETYSTKLSMQATGINPLLVLVRKAFSDDKQLYDAYYKRYIEVRKLMEDAKPPPQQLTEREAANWKTLNQISDRRVELQRHVNRKILHKRPEELTDEDKFVLFRHLILCLYSYQPAIRNDYSDCPIVRLKDIKTAETATDKIETSNKHMSRENDSNATSPVIENSTSMSSAPLGNVQNTEALPGLEGALQEIKRLLRDKVQDDTGTFNGVGEMTPNGWQILKFKTNGTRTCLNGHQHDSNQFSIMSNGCILVYRCLSPGCIDRPKQLLGIHFWPECLPLRAEGELFKTCESYILPFEPSTDESDEKRKKKEDDVRTRKAKLDLLDLDLRIMNHYFAVVRSTKAVYLEMIYSRDENGQLQPQETIARSGRNFLEVCGNFQLQSLPGKSKEVARFWESSPKRREYDRIVFEPDPSKGSSRHFNLFSGLKFKPLDRRLTESELVKCEEQMPKLMWHLRNILCDGSKERFDYNLRWMAHAVQKPWRKIGVALVFRSGQGCGKSVLWDFFGRMILGAIYYLYCNEIEKIIGKFNSLAANRLLIVLDECGSWGGAYRMNDRIKSLITQETTCMERKGQDPISVDDKSNIVFTTNNFWSVKREADDRRYSCQQVSDAKMGNKQYFDELVEQLEKPETAYHLHRYLSSIEISNWNSQKMPVTTWGEGLKEHSIPPHVNMMQALLENGCFHPSLETWVASTDIKRTYDTLLHQMDIKEDRHTGVNVLMRSLNAVFNMRPQARSIQGVRTHKGWWFAPQGAICEALHKGKLMSSTVEWVDTWQRLDYTEDEEGPWMTDSKALQELVDASKESKESRQSAAEQKCSFCSNHHEWVVRRDGEGHIV</sequence>
<evidence type="ECO:0000256" key="2">
    <source>
        <dbReference type="SAM" id="MobiDB-lite"/>
    </source>
</evidence>
<feature type="domain" description="NrS-1 polymerase-like helicase" evidence="3">
    <location>
        <begin position="550"/>
        <end position="660"/>
    </location>
</feature>
<keyword evidence="1" id="KW-0378">Hydrolase</keyword>
<dbReference type="SUPFAM" id="SSF52540">
    <property type="entry name" value="P-loop containing nucleoside triphosphate hydrolases"/>
    <property type="match status" value="1"/>
</dbReference>
<feature type="region of interest" description="Disordered" evidence="2">
    <location>
        <begin position="199"/>
        <end position="219"/>
    </location>
</feature>
<gene>
    <name evidence="4" type="ORF">KFL_003240020</name>
</gene>
<keyword evidence="5" id="KW-1185">Reference proteome</keyword>
<name>A0A1Y1ICZ8_KLENI</name>
<protein>
    <recommendedName>
        <fullName evidence="3">NrS-1 polymerase-like helicase domain-containing protein</fullName>
    </recommendedName>
</protein>
<feature type="compositionally biased region" description="Basic and acidic residues" evidence="2">
    <location>
        <begin position="199"/>
        <end position="213"/>
    </location>
</feature>
<dbReference type="GO" id="GO:0016787">
    <property type="term" value="F:hydrolase activity"/>
    <property type="evidence" value="ECO:0007669"/>
    <property type="project" value="UniProtKB-KW"/>
</dbReference>
<dbReference type="OrthoDB" id="103748at2759"/>
<dbReference type="EMBL" id="DF237273">
    <property type="protein sequence ID" value="GAQ86981.1"/>
    <property type="molecule type" value="Genomic_DNA"/>
</dbReference>
<organism evidence="4 5">
    <name type="scientific">Klebsormidium nitens</name>
    <name type="common">Green alga</name>
    <name type="synonym">Ulothrix nitens</name>
    <dbReference type="NCBI Taxonomy" id="105231"/>
    <lineage>
        <taxon>Eukaryota</taxon>
        <taxon>Viridiplantae</taxon>
        <taxon>Streptophyta</taxon>
        <taxon>Klebsormidiophyceae</taxon>
        <taxon>Klebsormidiales</taxon>
        <taxon>Klebsormidiaceae</taxon>
        <taxon>Klebsormidium</taxon>
    </lineage>
</organism>
<evidence type="ECO:0000313" key="5">
    <source>
        <dbReference type="Proteomes" id="UP000054558"/>
    </source>
</evidence>
<proteinExistence type="predicted"/>
<dbReference type="PANTHER" id="PTHR35372:SF2">
    <property type="entry name" value="SF3 HELICASE DOMAIN-CONTAINING PROTEIN"/>
    <property type="match status" value="1"/>
</dbReference>
<dbReference type="AlphaFoldDB" id="A0A1Y1ICZ8"/>
<dbReference type="InterPro" id="IPR027417">
    <property type="entry name" value="P-loop_NTPase"/>
</dbReference>
<reference evidence="4 5" key="1">
    <citation type="journal article" date="2014" name="Nat. Commun.">
        <title>Klebsormidium flaccidum genome reveals primary factors for plant terrestrial adaptation.</title>
        <authorList>
            <person name="Hori K."/>
            <person name="Maruyama F."/>
            <person name="Fujisawa T."/>
            <person name="Togashi T."/>
            <person name="Yamamoto N."/>
            <person name="Seo M."/>
            <person name="Sato S."/>
            <person name="Yamada T."/>
            <person name="Mori H."/>
            <person name="Tajima N."/>
            <person name="Moriyama T."/>
            <person name="Ikeuchi M."/>
            <person name="Watanabe M."/>
            <person name="Wada H."/>
            <person name="Kobayashi K."/>
            <person name="Saito M."/>
            <person name="Masuda T."/>
            <person name="Sasaki-Sekimoto Y."/>
            <person name="Mashiguchi K."/>
            <person name="Awai K."/>
            <person name="Shimojima M."/>
            <person name="Masuda S."/>
            <person name="Iwai M."/>
            <person name="Nobusawa T."/>
            <person name="Narise T."/>
            <person name="Kondo S."/>
            <person name="Saito H."/>
            <person name="Sato R."/>
            <person name="Murakawa M."/>
            <person name="Ihara Y."/>
            <person name="Oshima-Yamada Y."/>
            <person name="Ohtaka K."/>
            <person name="Satoh M."/>
            <person name="Sonobe K."/>
            <person name="Ishii M."/>
            <person name="Ohtani R."/>
            <person name="Kanamori-Sato M."/>
            <person name="Honoki R."/>
            <person name="Miyazaki D."/>
            <person name="Mochizuki H."/>
            <person name="Umetsu J."/>
            <person name="Higashi K."/>
            <person name="Shibata D."/>
            <person name="Kamiya Y."/>
            <person name="Sato N."/>
            <person name="Nakamura Y."/>
            <person name="Tabata S."/>
            <person name="Ida S."/>
            <person name="Kurokawa K."/>
            <person name="Ohta H."/>
        </authorList>
    </citation>
    <scope>NUCLEOTIDE SEQUENCE [LARGE SCALE GENOMIC DNA]</scope>
    <source>
        <strain evidence="4 5">NIES-2285</strain>
    </source>
</reference>
<evidence type="ECO:0000313" key="4">
    <source>
        <dbReference type="EMBL" id="GAQ86981.1"/>
    </source>
</evidence>
<dbReference type="InterPro" id="IPR045455">
    <property type="entry name" value="NrS-1_pol-like_helicase"/>
</dbReference>
<accession>A0A1Y1ICZ8</accession>
<evidence type="ECO:0000256" key="1">
    <source>
        <dbReference type="ARBA" id="ARBA00022801"/>
    </source>
</evidence>